<keyword evidence="4 5" id="KW-0802">TPR repeat</keyword>
<dbReference type="InterPro" id="IPR056413">
    <property type="entry name" value="TPR_CcmH_CycH"/>
</dbReference>
<evidence type="ECO:0000313" key="8">
    <source>
        <dbReference type="Proteomes" id="UP000246077"/>
    </source>
</evidence>
<dbReference type="Pfam" id="PF07719">
    <property type="entry name" value="TPR_2"/>
    <property type="match status" value="1"/>
</dbReference>
<dbReference type="EMBL" id="QGLF01000002">
    <property type="protein sequence ID" value="PWR22074.1"/>
    <property type="molecule type" value="Genomic_DNA"/>
</dbReference>
<dbReference type="PROSITE" id="PS50005">
    <property type="entry name" value="TPR"/>
    <property type="match status" value="1"/>
</dbReference>
<organism evidence="7 8">
    <name type="scientific">Zavarzinia compransoris</name>
    <dbReference type="NCBI Taxonomy" id="1264899"/>
    <lineage>
        <taxon>Bacteria</taxon>
        <taxon>Pseudomonadati</taxon>
        <taxon>Pseudomonadota</taxon>
        <taxon>Alphaproteobacteria</taxon>
        <taxon>Rhodospirillales</taxon>
        <taxon>Zavarziniaceae</taxon>
        <taxon>Zavarzinia</taxon>
    </lineage>
</organism>
<dbReference type="PANTHER" id="PTHR47870:SF1">
    <property type="entry name" value="CYTOCHROME C-TYPE BIOGENESIS PROTEIN CCMH"/>
    <property type="match status" value="1"/>
</dbReference>
<gene>
    <name evidence="7" type="primary">ccmI</name>
    <name evidence="7" type="ORF">DKG75_08850</name>
</gene>
<dbReference type="InterPro" id="IPR019734">
    <property type="entry name" value="TPR_rpt"/>
</dbReference>
<dbReference type="SMART" id="SM00028">
    <property type="entry name" value="TPR"/>
    <property type="match status" value="2"/>
</dbReference>
<keyword evidence="2" id="KW-0677">Repeat</keyword>
<dbReference type="Pfam" id="PF23914">
    <property type="entry name" value="TPR_CcmH_CycH"/>
    <property type="match status" value="1"/>
</dbReference>
<reference evidence="8" key="1">
    <citation type="submission" date="2018-05" db="EMBL/GenBank/DDBJ databases">
        <title>Zavarzinia sp. HR-AS.</title>
        <authorList>
            <person name="Lee Y."/>
            <person name="Jeon C.O."/>
        </authorList>
    </citation>
    <scope>NUCLEOTIDE SEQUENCE [LARGE SCALE GENOMIC DNA]</scope>
    <source>
        <strain evidence="8">DSM 1231</strain>
    </source>
</reference>
<feature type="repeat" description="TPR" evidence="5">
    <location>
        <begin position="311"/>
        <end position="344"/>
    </location>
</feature>
<protein>
    <submittedName>
        <fullName evidence="7">C-type cytochrome biogenesis protein CcmI</fullName>
    </submittedName>
</protein>
<dbReference type="OrthoDB" id="9815847at2"/>
<evidence type="ECO:0000256" key="3">
    <source>
        <dbReference type="ARBA" id="ARBA00022748"/>
    </source>
</evidence>
<comment type="subcellular location">
    <subcellularLocation>
        <location evidence="1">Cell envelope</location>
    </subcellularLocation>
</comment>
<evidence type="ECO:0000256" key="2">
    <source>
        <dbReference type="ARBA" id="ARBA00022737"/>
    </source>
</evidence>
<dbReference type="RefSeq" id="WP_109920719.1">
    <property type="nucleotide sequence ID" value="NZ_QGLF01000002.1"/>
</dbReference>
<dbReference type="InterPro" id="IPR013105">
    <property type="entry name" value="TPR_2"/>
</dbReference>
<evidence type="ECO:0000256" key="4">
    <source>
        <dbReference type="ARBA" id="ARBA00022803"/>
    </source>
</evidence>
<dbReference type="GO" id="GO:0017004">
    <property type="term" value="P:cytochrome complex assembly"/>
    <property type="evidence" value="ECO:0007669"/>
    <property type="project" value="UniProtKB-KW"/>
</dbReference>
<evidence type="ECO:0000313" key="7">
    <source>
        <dbReference type="EMBL" id="PWR22074.1"/>
    </source>
</evidence>
<dbReference type="AlphaFoldDB" id="A0A317E715"/>
<dbReference type="Gene3D" id="1.25.40.10">
    <property type="entry name" value="Tetratricopeptide repeat domain"/>
    <property type="match status" value="2"/>
</dbReference>
<keyword evidence="8" id="KW-1185">Reference proteome</keyword>
<dbReference type="PANTHER" id="PTHR47870">
    <property type="entry name" value="CYTOCHROME C-TYPE BIOGENESIS PROTEIN CCMH"/>
    <property type="match status" value="1"/>
</dbReference>
<proteinExistence type="predicted"/>
<dbReference type="InterPro" id="IPR051263">
    <property type="entry name" value="C-type_cytochrome_biogenesis"/>
</dbReference>
<keyword evidence="3" id="KW-0201">Cytochrome c-type biogenesis</keyword>
<dbReference type="GO" id="GO:0030313">
    <property type="term" value="C:cell envelope"/>
    <property type="evidence" value="ECO:0007669"/>
    <property type="project" value="UniProtKB-SubCell"/>
</dbReference>
<dbReference type="InterPro" id="IPR011990">
    <property type="entry name" value="TPR-like_helical_dom_sf"/>
</dbReference>
<feature type="domain" description="Cytochrome c-type biogenesis protein H TPR" evidence="6">
    <location>
        <begin position="123"/>
        <end position="253"/>
    </location>
</feature>
<dbReference type="InterPro" id="IPR017560">
    <property type="entry name" value="Cyt_c_biogenesis_CcmI"/>
</dbReference>
<evidence type="ECO:0000259" key="6">
    <source>
        <dbReference type="Pfam" id="PF23914"/>
    </source>
</evidence>
<evidence type="ECO:0000256" key="1">
    <source>
        <dbReference type="ARBA" id="ARBA00004196"/>
    </source>
</evidence>
<evidence type="ECO:0000256" key="5">
    <source>
        <dbReference type="PROSITE-ProRule" id="PRU00339"/>
    </source>
</evidence>
<dbReference type="SUPFAM" id="SSF48452">
    <property type="entry name" value="TPR-like"/>
    <property type="match status" value="1"/>
</dbReference>
<dbReference type="NCBIfam" id="TIGR03142">
    <property type="entry name" value="cytochro_ccmI"/>
    <property type="match status" value="1"/>
</dbReference>
<accession>A0A317E715</accession>
<comment type="caution">
    <text evidence="7">The sequence shown here is derived from an EMBL/GenBank/DDBJ whole genome shotgun (WGS) entry which is preliminary data.</text>
</comment>
<dbReference type="Proteomes" id="UP000246077">
    <property type="component" value="Unassembled WGS sequence"/>
</dbReference>
<name>A0A317E715_9PROT</name>
<sequence length="366" mass="37544">MMFAIFGLVAAAVAIALLRPLLKAGAGHDAAASERAVYRAQLRELAAEQVAGAVAPAEAEAARLEIERRLLRVGAGAAVSARPSLVLALVVAIGVPAAAALLYDRLGAAGLADQPLSARLTEAGQEAETAKLIAALEARMAEVPDDPRGWELLARARAAEGRLIPAAEAYERIVALVPDQVQARLAAAELRIAAAGGAVPPEAAALVAQALEQAPADPAVRHFAAFVRLAGGDKAGAAADWQALLKDLPADHPLRPAVVAGLAATDGPAAPGPDAGDVAAAADLPPDERQNMIEGMVQRLAERLKDEPGDLDGWLRLARAYDVLGRLPEAAAAWEKAAALKPDDPAIADGLAAARARLPVTRLPVK</sequence>
<dbReference type="GO" id="GO:0005886">
    <property type="term" value="C:plasma membrane"/>
    <property type="evidence" value="ECO:0007669"/>
    <property type="project" value="TreeGrafter"/>
</dbReference>